<feature type="compositionally biased region" description="Low complexity" evidence="1">
    <location>
        <begin position="437"/>
        <end position="447"/>
    </location>
</feature>
<dbReference type="RefSeq" id="XP_043175383.1">
    <property type="nucleotide sequence ID" value="XM_043319448.1"/>
</dbReference>
<keyword evidence="4" id="KW-1185">Reference proteome</keyword>
<dbReference type="Pfam" id="PF11500">
    <property type="entry name" value="Cut12"/>
    <property type="match status" value="1"/>
</dbReference>
<feature type="region of interest" description="Disordered" evidence="1">
    <location>
        <begin position="478"/>
        <end position="576"/>
    </location>
</feature>
<dbReference type="Proteomes" id="UP000676310">
    <property type="component" value="Unassembled WGS sequence"/>
</dbReference>
<evidence type="ECO:0000313" key="4">
    <source>
        <dbReference type="Proteomes" id="UP000676310"/>
    </source>
</evidence>
<feature type="region of interest" description="Disordered" evidence="1">
    <location>
        <begin position="73"/>
        <end position="197"/>
    </location>
</feature>
<dbReference type="InterPro" id="IPR021589">
    <property type="entry name" value="Cut12"/>
</dbReference>
<dbReference type="OrthoDB" id="5383703at2759"/>
<name>A0A8J2IBU3_9PLEO</name>
<dbReference type="GeneID" id="67012119"/>
<evidence type="ECO:0000313" key="3">
    <source>
        <dbReference type="EMBL" id="CAG5187852.1"/>
    </source>
</evidence>
<feature type="compositionally biased region" description="Polar residues" evidence="1">
    <location>
        <begin position="346"/>
        <end position="358"/>
    </location>
</feature>
<feature type="region of interest" description="Disordered" evidence="1">
    <location>
        <begin position="238"/>
        <end position="264"/>
    </location>
</feature>
<feature type="compositionally biased region" description="Basic and acidic residues" evidence="1">
    <location>
        <begin position="554"/>
        <end position="566"/>
    </location>
</feature>
<sequence>MFSWITGPRITNVIEDLQPENNYESTFIEPPETPAHQFAVKAFKHAIFGTPAPEEAQDASKKSERKARIDAANARFELPAPKGSRPPISPSKQPGGILMTPGTASKGRKQVSFGSHVVDNEGKRDNIGKSGIPSDCPGKFPSPWTPGTHLKLDPESDKRPRTRLTEALLDARTTTQPKSGQKPKARDDSDITIDLGAPRSESGKYWKEQYESYAEKSEKEMKKVIAKQQLAKKFAMKKDGEATELSTQLEQERKRYRQRERDLEQQNKDLQERLRQAMAESMSSSIEIAALKARITVLEASGSIPSSELQQNKAPFEIYEDASRDHPRSPTRGLDMDPEVSFALNNSMASSTKENSSPKLRRHRRGTIPDTLNRPVLPSRLGTAEGEASIILGKSPHAPARAFEITLEKALAQPQQEQPQRSPLKIRRPDPTDENNAPKSPAAIAPSSPLPMPSPGLDPWMEINNSSIVQMDKMALPVSTGQPYSRPEWNPPPKQHRVSKSVSHTRSTETTKLNEKATMPEKSDKKAEPMRRRERATEKATHVSELEAVSVSSKRVDKQKPEESKVDVSSYPGRTDAKFDLSKMTVHHAEGSAEVKHDRSQMLPVDRKEQARRRLEERKKLRKAGPTIVGS</sequence>
<proteinExistence type="predicted"/>
<dbReference type="AlphaFoldDB" id="A0A8J2IBU3"/>
<gene>
    <name evidence="3" type="ORF">ALTATR162_LOCUS11806</name>
</gene>
<feature type="compositionally biased region" description="Basic and acidic residues" evidence="1">
    <location>
        <begin position="588"/>
        <end position="619"/>
    </location>
</feature>
<comment type="caution">
    <text evidence="3">The sequence shown here is derived from an EMBL/GenBank/DDBJ whole genome shotgun (WGS) entry which is preliminary data.</text>
</comment>
<accession>A0A8J2IBU3</accession>
<feature type="region of interest" description="Disordered" evidence="1">
    <location>
        <begin position="346"/>
        <end position="380"/>
    </location>
</feature>
<organism evidence="3 4">
    <name type="scientific">Alternaria atra</name>
    <dbReference type="NCBI Taxonomy" id="119953"/>
    <lineage>
        <taxon>Eukaryota</taxon>
        <taxon>Fungi</taxon>
        <taxon>Dikarya</taxon>
        <taxon>Ascomycota</taxon>
        <taxon>Pezizomycotina</taxon>
        <taxon>Dothideomycetes</taxon>
        <taxon>Pleosporomycetidae</taxon>
        <taxon>Pleosporales</taxon>
        <taxon>Pleosporineae</taxon>
        <taxon>Pleosporaceae</taxon>
        <taxon>Alternaria</taxon>
        <taxon>Alternaria sect. Ulocladioides</taxon>
    </lineage>
</organism>
<reference evidence="3" key="1">
    <citation type="submission" date="2021-05" db="EMBL/GenBank/DDBJ databases">
        <authorList>
            <person name="Stam R."/>
        </authorList>
    </citation>
    <scope>NUCLEOTIDE SEQUENCE</scope>
    <source>
        <strain evidence="3">CS162</strain>
    </source>
</reference>
<evidence type="ECO:0000256" key="1">
    <source>
        <dbReference type="SAM" id="MobiDB-lite"/>
    </source>
</evidence>
<feature type="region of interest" description="Disordered" evidence="1">
    <location>
        <begin position="411"/>
        <end position="458"/>
    </location>
</feature>
<evidence type="ECO:0000259" key="2">
    <source>
        <dbReference type="Pfam" id="PF11500"/>
    </source>
</evidence>
<dbReference type="EMBL" id="CAJRGZ010000032">
    <property type="protein sequence ID" value="CAG5187852.1"/>
    <property type="molecule type" value="Genomic_DNA"/>
</dbReference>
<feature type="region of interest" description="Disordered" evidence="1">
    <location>
        <begin position="588"/>
        <end position="631"/>
    </location>
</feature>
<feature type="compositionally biased region" description="Basic and acidic residues" evidence="1">
    <location>
        <begin position="506"/>
        <end position="545"/>
    </location>
</feature>
<feature type="domain" description="Spindle pole body-associated protein cut12" evidence="2">
    <location>
        <begin position="171"/>
        <end position="271"/>
    </location>
</feature>
<protein>
    <recommendedName>
        <fullName evidence="2">Spindle pole body-associated protein cut12 domain-containing protein</fullName>
    </recommendedName>
</protein>
<feature type="compositionally biased region" description="Basic and acidic residues" evidence="1">
    <location>
        <begin position="118"/>
        <end position="127"/>
    </location>
</feature>
<feature type="compositionally biased region" description="Basic and acidic residues" evidence="1">
    <location>
        <begin position="150"/>
        <end position="159"/>
    </location>
</feature>